<evidence type="ECO:0000313" key="9">
    <source>
        <dbReference type="EMBL" id="CBX96864.1"/>
    </source>
</evidence>
<feature type="region of interest" description="Disordered" evidence="6">
    <location>
        <begin position="1"/>
        <end position="37"/>
    </location>
</feature>
<dbReference type="InterPro" id="IPR011701">
    <property type="entry name" value="MFS"/>
</dbReference>
<dbReference type="InterPro" id="IPR020846">
    <property type="entry name" value="MFS_dom"/>
</dbReference>
<dbReference type="PRINTS" id="PR01035">
    <property type="entry name" value="TCRTETA"/>
</dbReference>
<dbReference type="Pfam" id="PF07690">
    <property type="entry name" value="MFS_1"/>
    <property type="match status" value="1"/>
</dbReference>
<dbReference type="InParanoid" id="E5A004"/>
<dbReference type="RefSeq" id="XP_003840343.1">
    <property type="nucleotide sequence ID" value="XM_003840295.1"/>
</dbReference>
<evidence type="ECO:0000256" key="1">
    <source>
        <dbReference type="ARBA" id="ARBA00004141"/>
    </source>
</evidence>
<dbReference type="GeneID" id="13283352"/>
<dbReference type="InterPro" id="IPR001958">
    <property type="entry name" value="Tet-R_TetA/multi-R_MdtG-like"/>
</dbReference>
<evidence type="ECO:0000313" key="10">
    <source>
        <dbReference type="Proteomes" id="UP000002668"/>
    </source>
</evidence>
<organism evidence="10">
    <name type="scientific">Leptosphaeria maculans (strain JN3 / isolate v23.1.3 / race Av1-4-5-6-7-8)</name>
    <name type="common">Blackleg fungus</name>
    <name type="synonym">Phoma lingam</name>
    <dbReference type="NCBI Taxonomy" id="985895"/>
    <lineage>
        <taxon>Eukaryota</taxon>
        <taxon>Fungi</taxon>
        <taxon>Dikarya</taxon>
        <taxon>Ascomycota</taxon>
        <taxon>Pezizomycotina</taxon>
        <taxon>Dothideomycetes</taxon>
        <taxon>Pleosporomycetidae</taxon>
        <taxon>Pleosporales</taxon>
        <taxon>Pleosporineae</taxon>
        <taxon>Leptosphaeriaceae</taxon>
        <taxon>Plenodomus</taxon>
        <taxon>Plenodomus lingam/Leptosphaeria maculans species complex</taxon>
    </lineage>
</organism>
<dbReference type="eggNOG" id="KOG2615">
    <property type="taxonomic scope" value="Eukaryota"/>
</dbReference>
<feature type="transmembrane region" description="Helical" evidence="7">
    <location>
        <begin position="322"/>
        <end position="342"/>
    </location>
</feature>
<evidence type="ECO:0000256" key="7">
    <source>
        <dbReference type="SAM" id="Phobius"/>
    </source>
</evidence>
<comment type="subcellular location">
    <subcellularLocation>
        <location evidence="1">Membrane</location>
        <topology evidence="1">Multi-pass membrane protein</topology>
    </subcellularLocation>
</comment>
<feature type="transmembrane region" description="Helical" evidence="7">
    <location>
        <begin position="187"/>
        <end position="209"/>
    </location>
</feature>
<feature type="transmembrane region" description="Helical" evidence="7">
    <location>
        <begin position="229"/>
        <end position="253"/>
    </location>
</feature>
<reference evidence="10" key="1">
    <citation type="journal article" date="2011" name="Nat. Commun.">
        <title>Effector diversification within compartments of the Leptosphaeria maculans genome affected by Repeat-Induced Point mutations.</title>
        <authorList>
            <person name="Rouxel T."/>
            <person name="Grandaubert J."/>
            <person name="Hane J.K."/>
            <person name="Hoede C."/>
            <person name="van de Wouw A.P."/>
            <person name="Couloux A."/>
            <person name="Dominguez V."/>
            <person name="Anthouard V."/>
            <person name="Bally P."/>
            <person name="Bourras S."/>
            <person name="Cozijnsen A.J."/>
            <person name="Ciuffetti L.M."/>
            <person name="Degrave A."/>
            <person name="Dilmaghani A."/>
            <person name="Duret L."/>
            <person name="Fudal I."/>
            <person name="Goodwin S.B."/>
            <person name="Gout L."/>
            <person name="Glaser N."/>
            <person name="Linglin J."/>
            <person name="Kema G.H.J."/>
            <person name="Lapalu N."/>
            <person name="Lawrence C.B."/>
            <person name="May K."/>
            <person name="Meyer M."/>
            <person name="Ollivier B."/>
            <person name="Poulain J."/>
            <person name="Schoch C.L."/>
            <person name="Simon A."/>
            <person name="Spatafora J.W."/>
            <person name="Stachowiak A."/>
            <person name="Turgeon B.G."/>
            <person name="Tyler B.M."/>
            <person name="Vincent D."/>
            <person name="Weissenbach J."/>
            <person name="Amselem J."/>
            <person name="Quesneville H."/>
            <person name="Oliver R.P."/>
            <person name="Wincker P."/>
            <person name="Balesdent M.-H."/>
            <person name="Howlett B.J."/>
        </authorList>
    </citation>
    <scope>NUCLEOTIDE SEQUENCE [LARGE SCALE GENOMIC DNA]</scope>
    <source>
        <strain evidence="10">JN3 / isolate v23.1.3 / race Av1-4-5-6-7-8</strain>
    </source>
</reference>
<feature type="transmembrane region" description="Helical" evidence="7">
    <location>
        <begin position="60"/>
        <end position="81"/>
    </location>
</feature>
<dbReference type="OrthoDB" id="419616at2759"/>
<feature type="transmembrane region" description="Helical" evidence="7">
    <location>
        <begin position="390"/>
        <end position="409"/>
    </location>
</feature>
<dbReference type="InterPro" id="IPR036259">
    <property type="entry name" value="MFS_trans_sf"/>
</dbReference>
<dbReference type="AlphaFoldDB" id="E5A004"/>
<dbReference type="PANTHER" id="PTHR23504">
    <property type="entry name" value="MAJOR FACILITATOR SUPERFAMILY DOMAIN-CONTAINING PROTEIN 10"/>
    <property type="match status" value="1"/>
</dbReference>
<dbReference type="OMA" id="IWQMILF"/>
<feature type="transmembrane region" description="Helical" evidence="7">
    <location>
        <begin position="130"/>
        <end position="149"/>
    </location>
</feature>
<feature type="domain" description="Major facilitator superfamily (MFS) profile" evidence="8">
    <location>
        <begin position="62"/>
        <end position="481"/>
    </location>
</feature>
<dbReference type="PANTHER" id="PTHR23504:SF3">
    <property type="entry name" value="MAJOR FACILITATOR SUPERFAMILY (MFS) PROFILE DOMAIN-CONTAINING PROTEIN"/>
    <property type="match status" value="1"/>
</dbReference>
<dbReference type="EMBL" id="FP929130">
    <property type="protein sequence ID" value="CBX96864.1"/>
    <property type="molecule type" value="Genomic_DNA"/>
</dbReference>
<keyword evidence="4 7" id="KW-1133">Transmembrane helix</keyword>
<evidence type="ECO:0000259" key="8">
    <source>
        <dbReference type="PROSITE" id="PS50850"/>
    </source>
</evidence>
<dbReference type="CDD" id="cd17330">
    <property type="entry name" value="MFS_SLC46_TetA_like"/>
    <property type="match status" value="1"/>
</dbReference>
<feature type="compositionally biased region" description="Acidic residues" evidence="6">
    <location>
        <begin position="27"/>
        <end position="37"/>
    </location>
</feature>
<dbReference type="SUPFAM" id="SSF103473">
    <property type="entry name" value="MFS general substrate transporter"/>
    <property type="match status" value="1"/>
</dbReference>
<accession>E5A004</accession>
<dbReference type="GO" id="GO:0022857">
    <property type="term" value="F:transmembrane transporter activity"/>
    <property type="evidence" value="ECO:0007669"/>
    <property type="project" value="InterPro"/>
</dbReference>
<dbReference type="GO" id="GO:0016020">
    <property type="term" value="C:membrane"/>
    <property type="evidence" value="ECO:0007669"/>
    <property type="project" value="UniProtKB-SubCell"/>
</dbReference>
<keyword evidence="2" id="KW-0813">Transport</keyword>
<gene>
    <name evidence="9" type="ORF">LEMA_P099950.1</name>
</gene>
<dbReference type="Gene3D" id="1.20.1250.20">
    <property type="entry name" value="MFS general substrate transporter like domains"/>
    <property type="match status" value="1"/>
</dbReference>
<feature type="transmembrane region" description="Helical" evidence="7">
    <location>
        <begin position="354"/>
        <end position="378"/>
    </location>
</feature>
<dbReference type="HOGENOM" id="CLU_001265_54_6_1"/>
<feature type="transmembrane region" description="Helical" evidence="7">
    <location>
        <begin position="96"/>
        <end position="118"/>
    </location>
</feature>
<feature type="transmembrane region" description="Helical" evidence="7">
    <location>
        <begin position="458"/>
        <end position="476"/>
    </location>
</feature>
<keyword evidence="3 7" id="KW-0812">Transmembrane</keyword>
<evidence type="ECO:0000256" key="4">
    <source>
        <dbReference type="ARBA" id="ARBA00022989"/>
    </source>
</evidence>
<feature type="transmembrane region" description="Helical" evidence="7">
    <location>
        <begin position="155"/>
        <end position="175"/>
    </location>
</feature>
<protein>
    <submittedName>
        <fullName evidence="9">Similar to major facilitator superfamily multidrug-resistance</fullName>
    </submittedName>
</protein>
<dbReference type="VEuPathDB" id="FungiDB:LEMA_P099950.1"/>
<keyword evidence="5 7" id="KW-0472">Membrane</keyword>
<proteinExistence type="predicted"/>
<dbReference type="PROSITE" id="PS50850">
    <property type="entry name" value="MFS"/>
    <property type="match status" value="1"/>
</dbReference>
<feature type="transmembrane region" description="Helical" evidence="7">
    <location>
        <begin position="281"/>
        <end position="302"/>
    </location>
</feature>
<evidence type="ECO:0000256" key="2">
    <source>
        <dbReference type="ARBA" id="ARBA00022448"/>
    </source>
</evidence>
<name>E5A004_LEPMJ</name>
<keyword evidence="10" id="KW-1185">Reference proteome</keyword>
<feature type="transmembrane region" description="Helical" evidence="7">
    <location>
        <begin position="421"/>
        <end position="446"/>
    </location>
</feature>
<dbReference type="Proteomes" id="UP000002668">
    <property type="component" value="Genome"/>
</dbReference>
<evidence type="ECO:0000256" key="5">
    <source>
        <dbReference type="ARBA" id="ARBA00023136"/>
    </source>
</evidence>
<sequence>MSLTSSHPARQKNLHTSHETTPLLTEIEPEPLGPDEADIIAHDGTYEEDDDEIPLPRTQVLLVCLTAISGPIAFFSIFPYINFMIERIGNVEKEDVGFYSGLIESLFSATQMCVMLLWGRASDRFGRKPVLILSLLGMTVTTTLFGLSSNLWQMVVFRCMSGVFSGTVVTVRAMLSEMSTKKTQATAFSLFAFFNNLGIFFGPLLGGALERPADKYSSVLGKMQFFHDYPYALPNIVVGGIAFIAAMTTTFFVKETLHIHRDSKVTDEPPMSSWQLIKSPGVGPVLLVYNYVMLLAYTLTAVFPVFQYTPIEMGGLGFSPEIIAACTAVNGASQAIWILIAFPKLHRRFGTGRVLLFCSIVWPIFFALCPTYHFLLAYGFKTLFWSTGPLILSLGSGVAMAFTGVQLALNDIAPSRETLGTLNALALSAQCGLRAIAPAVATSIYAVGVKYGIIGGQLFWLCNVVLALGLLVLLRIMPEKAKGRVKGKGGV</sequence>
<evidence type="ECO:0000256" key="6">
    <source>
        <dbReference type="SAM" id="MobiDB-lite"/>
    </source>
</evidence>
<evidence type="ECO:0000256" key="3">
    <source>
        <dbReference type="ARBA" id="ARBA00022692"/>
    </source>
</evidence>